<dbReference type="AlphaFoldDB" id="A0AAW5JFG9"/>
<dbReference type="PANTHER" id="PTHR33755:SF6">
    <property type="entry name" value="PLASMID STABILIZATION SYSTEM PROTEIN"/>
    <property type="match status" value="1"/>
</dbReference>
<keyword evidence="2" id="KW-1277">Toxin-antitoxin system</keyword>
<reference evidence="3" key="1">
    <citation type="submission" date="2022-07" db="EMBL/GenBank/DDBJ databases">
        <title>The diversity of lipopeptides in the P. syringae complex parallels phylogeny and sheds light on structural diversification during evolutionary history.</title>
        <authorList>
            <person name="Bricout A."/>
            <person name="Morris C.E."/>
            <person name="Chandeysson C."/>
            <person name="Duban M."/>
            <person name="Boistel C."/>
            <person name="Chataigne G."/>
            <person name="Lecouturier D."/>
            <person name="Jacques P."/>
            <person name="Leclere V."/>
            <person name="Rochex A."/>
        </authorList>
    </citation>
    <scope>NUCLEOTIDE SEQUENCE</scope>
    <source>
        <strain evidence="3">LYR0002</strain>
    </source>
</reference>
<dbReference type="RefSeq" id="WP_255884979.1">
    <property type="nucleotide sequence ID" value="NZ_JANAKN010000151.1"/>
</dbReference>
<proteinExistence type="inferred from homology"/>
<dbReference type="Pfam" id="PF05016">
    <property type="entry name" value="ParE_toxin"/>
    <property type="match status" value="1"/>
</dbReference>
<evidence type="ECO:0000313" key="4">
    <source>
        <dbReference type="Proteomes" id="UP001206018"/>
    </source>
</evidence>
<dbReference type="Gene3D" id="3.30.2310.20">
    <property type="entry name" value="RelE-like"/>
    <property type="match status" value="1"/>
</dbReference>
<accession>A0AAW5JFG9</accession>
<dbReference type="InterPro" id="IPR007712">
    <property type="entry name" value="RelE/ParE_toxin"/>
</dbReference>
<dbReference type="InterPro" id="IPR035093">
    <property type="entry name" value="RelE/ParE_toxin_dom_sf"/>
</dbReference>
<comment type="caution">
    <text evidence="3">The sequence shown here is derived from an EMBL/GenBank/DDBJ whole genome shotgun (WGS) entry which is preliminary data.</text>
</comment>
<evidence type="ECO:0000256" key="1">
    <source>
        <dbReference type="ARBA" id="ARBA00006226"/>
    </source>
</evidence>
<evidence type="ECO:0000256" key="2">
    <source>
        <dbReference type="ARBA" id="ARBA00022649"/>
    </source>
</evidence>
<name>A0AAW5JFG9_PSESS</name>
<evidence type="ECO:0000313" key="3">
    <source>
        <dbReference type="EMBL" id="MCQ3024219.1"/>
    </source>
</evidence>
<sequence>MLPIFWLESADNDLAAIIEYIGLCDIAAAERLWQRLRSIVLPLSEHPYLYAISDRVPGMREIVAHPNYLVFYRVTSTRIEVVNVVHARQEYPQTGLGSVPVST</sequence>
<comment type="similarity">
    <text evidence="1">Belongs to the RelE toxin family.</text>
</comment>
<dbReference type="Proteomes" id="UP001206018">
    <property type="component" value="Unassembled WGS sequence"/>
</dbReference>
<dbReference type="PANTHER" id="PTHR33755">
    <property type="entry name" value="TOXIN PARE1-RELATED"/>
    <property type="match status" value="1"/>
</dbReference>
<dbReference type="InterPro" id="IPR051803">
    <property type="entry name" value="TA_system_RelE-like_toxin"/>
</dbReference>
<organism evidence="3 4">
    <name type="scientific">Pseudomonas savastanoi</name>
    <name type="common">Pseudomonas syringae pv. savastanoi</name>
    <dbReference type="NCBI Taxonomy" id="29438"/>
    <lineage>
        <taxon>Bacteria</taxon>
        <taxon>Pseudomonadati</taxon>
        <taxon>Pseudomonadota</taxon>
        <taxon>Gammaproteobacteria</taxon>
        <taxon>Pseudomonadales</taxon>
        <taxon>Pseudomonadaceae</taxon>
        <taxon>Pseudomonas</taxon>
    </lineage>
</organism>
<gene>
    <name evidence="3" type="ORF">NLO85_27775</name>
</gene>
<dbReference type="EMBL" id="JANAKN010000151">
    <property type="protein sequence ID" value="MCQ3024219.1"/>
    <property type="molecule type" value="Genomic_DNA"/>
</dbReference>
<protein>
    <submittedName>
        <fullName evidence="3">Type II toxin-antitoxin system RelE/ParE family toxin</fullName>
    </submittedName>
</protein>